<dbReference type="PROSITE" id="PS50017">
    <property type="entry name" value="DEATH_DOMAIN"/>
    <property type="match status" value="1"/>
</dbReference>
<feature type="region of interest" description="Disordered" evidence="1">
    <location>
        <begin position="1"/>
        <end position="27"/>
    </location>
</feature>
<dbReference type="AlphaFoldDB" id="A0AAE0S9J9"/>
<evidence type="ECO:0000259" key="2">
    <source>
        <dbReference type="PROSITE" id="PS50017"/>
    </source>
</evidence>
<dbReference type="Gene3D" id="1.10.533.10">
    <property type="entry name" value="Death Domain, Fas"/>
    <property type="match status" value="1"/>
</dbReference>
<dbReference type="InterPro" id="IPR011029">
    <property type="entry name" value="DEATH-like_dom_sf"/>
</dbReference>
<feature type="compositionally biased region" description="Basic and acidic residues" evidence="1">
    <location>
        <begin position="1"/>
        <end position="26"/>
    </location>
</feature>
<evidence type="ECO:0000313" key="3">
    <source>
        <dbReference type="EMBL" id="KAK3587917.1"/>
    </source>
</evidence>
<dbReference type="Proteomes" id="UP001195483">
    <property type="component" value="Unassembled WGS sequence"/>
</dbReference>
<comment type="caution">
    <text evidence="3">The sequence shown here is derived from an EMBL/GenBank/DDBJ whole genome shotgun (WGS) entry which is preliminary data.</text>
</comment>
<dbReference type="CDD" id="cd01670">
    <property type="entry name" value="Death"/>
    <property type="match status" value="1"/>
</dbReference>
<feature type="compositionally biased region" description="Basic and acidic residues" evidence="1">
    <location>
        <begin position="326"/>
        <end position="338"/>
    </location>
</feature>
<dbReference type="InterPro" id="IPR000488">
    <property type="entry name" value="Death_dom"/>
</dbReference>
<gene>
    <name evidence="3" type="ORF">CHS0354_014431</name>
</gene>
<organism evidence="3 4">
    <name type="scientific">Potamilus streckersoni</name>
    <dbReference type="NCBI Taxonomy" id="2493646"/>
    <lineage>
        <taxon>Eukaryota</taxon>
        <taxon>Metazoa</taxon>
        <taxon>Spiralia</taxon>
        <taxon>Lophotrochozoa</taxon>
        <taxon>Mollusca</taxon>
        <taxon>Bivalvia</taxon>
        <taxon>Autobranchia</taxon>
        <taxon>Heteroconchia</taxon>
        <taxon>Palaeoheterodonta</taxon>
        <taxon>Unionida</taxon>
        <taxon>Unionoidea</taxon>
        <taxon>Unionidae</taxon>
        <taxon>Ambleminae</taxon>
        <taxon>Lampsilini</taxon>
        <taxon>Potamilus</taxon>
    </lineage>
</organism>
<dbReference type="EMBL" id="JAEAOA010000895">
    <property type="protein sequence ID" value="KAK3587917.1"/>
    <property type="molecule type" value="Genomic_DNA"/>
</dbReference>
<feature type="domain" description="Death" evidence="2">
    <location>
        <begin position="834"/>
        <end position="918"/>
    </location>
</feature>
<name>A0AAE0S9J9_9BIVA</name>
<keyword evidence="4" id="KW-1185">Reference proteome</keyword>
<accession>A0AAE0S9J9</accession>
<evidence type="ECO:0000313" key="4">
    <source>
        <dbReference type="Proteomes" id="UP001195483"/>
    </source>
</evidence>
<feature type="compositionally biased region" description="Basic and acidic residues" evidence="1">
    <location>
        <begin position="279"/>
        <end position="294"/>
    </location>
</feature>
<dbReference type="GO" id="GO:0007165">
    <property type="term" value="P:signal transduction"/>
    <property type="evidence" value="ECO:0007669"/>
    <property type="project" value="InterPro"/>
</dbReference>
<protein>
    <recommendedName>
        <fullName evidence="2">Death domain-containing protein</fullName>
    </recommendedName>
</protein>
<dbReference type="SUPFAM" id="SSF47986">
    <property type="entry name" value="DEATH domain"/>
    <property type="match status" value="1"/>
</dbReference>
<feature type="compositionally biased region" description="Basic and acidic residues" evidence="1">
    <location>
        <begin position="303"/>
        <end position="318"/>
    </location>
</feature>
<reference evidence="3" key="3">
    <citation type="submission" date="2023-05" db="EMBL/GenBank/DDBJ databases">
        <authorList>
            <person name="Smith C.H."/>
        </authorList>
    </citation>
    <scope>NUCLEOTIDE SEQUENCE</scope>
    <source>
        <strain evidence="3">CHS0354</strain>
        <tissue evidence="3">Mantle</tissue>
    </source>
</reference>
<reference evidence="3" key="2">
    <citation type="journal article" date="2021" name="Genome Biol. Evol.">
        <title>Developing a high-quality reference genome for a parasitic bivalve with doubly uniparental inheritance (Bivalvia: Unionida).</title>
        <authorList>
            <person name="Smith C.H."/>
        </authorList>
    </citation>
    <scope>NUCLEOTIDE SEQUENCE</scope>
    <source>
        <strain evidence="3">CHS0354</strain>
        <tissue evidence="3">Mantle</tissue>
    </source>
</reference>
<feature type="region of interest" description="Disordered" evidence="1">
    <location>
        <begin position="277"/>
        <end position="350"/>
    </location>
</feature>
<sequence length="940" mass="105948">MGGTDGRKTAGTSKKVETSRRVKDQPDEYEDITDEIYKLRTSWTTSSNASDSWRRIEQTGLDNSLKLVSRVKGELTLVSDVSKDALCSFSNIAAEIGELLNCVRVSYLDNEKEIFDGDEREKRYLKSTCSLLVELWSTASCLATQAAKNLVCSKGWSNDADHQDLLRAYADMAAESGKLIVLTVDLTSCHLQDDANELQKTLMGTTEAVVEDLKVLSKTVPEVEETLHTVIEPLHDLIDWELYGVWHILERVLKPGIEARKQDDDLGDLEELMKTLSSFEKDTRDAQEESKVEIEEPSAQKEIPPDKKTSKDAKDSAKGSKNNKKANKDVMEVKDVKTEPPAVPENKKRSKQDCLTIIQKIGDRYQRISNEAWAKKRLPVVSWSSGAKLQYRMDCYREIGKVRIETCPMPERKAMINSLELKDDQALFANLYTIAPLGIKCSHDIKVEFPIKNSALKEKDSIVVKVKVDGKWQEISEPEKSVVNETPVVSFAIQNCEAFTAVVQSISDICVLTPQGTTYTNDEHAVEIHFPEGTVDSEITLRIKTVHFEKQHENIALTGIVMASVGLEISAVERTLDLKKQIRVQLALQGELEDRETKVVLARYNDDEVQILDKKQVALKKVKPGVFSLESKGHHWCFALLRIKRIFLNMKESVKREFLTGFGKAVRCNIITYIDHFTREGEKMKFVVEVAEKCHAEASVELNKNKGLIEIKKSRSKDILVKQGEQIRVTVDGQIRPSEALPEEHYILCFVRGASNILHVPAELKRDSEKHPDAVLAYTSLPGDKPIHSFAIMTRDLAELETDAITARQGVTIQVDVSKKERNSDEATVRILQHESLMSLAREMTFVEAKHLGEQLGVKPDKIENIKESNESDVVSANFQILCDWRGTRPRTTMADFLVSSLRAVGQTKHAEVVTEAWKTNKTLNRCDFEKKHKNTASKK</sequence>
<proteinExistence type="predicted"/>
<evidence type="ECO:0000256" key="1">
    <source>
        <dbReference type="SAM" id="MobiDB-lite"/>
    </source>
</evidence>
<reference evidence="3" key="1">
    <citation type="journal article" date="2021" name="Genome Biol. Evol.">
        <title>A High-Quality Reference Genome for a Parasitic Bivalve with Doubly Uniparental Inheritance (Bivalvia: Unionida).</title>
        <authorList>
            <person name="Smith C.H."/>
        </authorList>
    </citation>
    <scope>NUCLEOTIDE SEQUENCE</scope>
    <source>
        <strain evidence="3">CHS0354</strain>
    </source>
</reference>